<dbReference type="InterPro" id="IPR023803">
    <property type="entry name" value="Ribosomal_bS16_dom_sf"/>
</dbReference>
<dbReference type="NCBIfam" id="TIGR00002">
    <property type="entry name" value="S16"/>
    <property type="match status" value="1"/>
</dbReference>
<keyword evidence="2 3" id="KW-0687">Ribonucleoprotein</keyword>
<dbReference type="SUPFAM" id="SSF54565">
    <property type="entry name" value="Ribosomal protein S16"/>
    <property type="match status" value="1"/>
</dbReference>
<dbReference type="EMBL" id="MGAU01000002">
    <property type="protein sequence ID" value="OGK55693.1"/>
    <property type="molecule type" value="Genomic_DNA"/>
</dbReference>
<dbReference type="HAMAP" id="MF_00385">
    <property type="entry name" value="Ribosomal_bS16"/>
    <property type="match status" value="1"/>
</dbReference>
<evidence type="ECO:0000256" key="2">
    <source>
        <dbReference type="ARBA" id="ARBA00023274"/>
    </source>
</evidence>
<proteinExistence type="inferred from homology"/>
<dbReference type="AlphaFoldDB" id="A0A1F7JJ96"/>
<evidence type="ECO:0000313" key="5">
    <source>
        <dbReference type="Proteomes" id="UP000178486"/>
    </source>
</evidence>
<evidence type="ECO:0000313" key="4">
    <source>
        <dbReference type="EMBL" id="OGK55693.1"/>
    </source>
</evidence>
<organism evidence="4 5">
    <name type="scientific">Candidatus Roizmanbacteria bacterium RIFCSPLOWO2_01_FULL_45_11</name>
    <dbReference type="NCBI Taxonomy" id="1802070"/>
    <lineage>
        <taxon>Bacteria</taxon>
        <taxon>Candidatus Roizmaniibacteriota</taxon>
    </lineage>
</organism>
<dbReference type="PANTHER" id="PTHR12919">
    <property type="entry name" value="30S RIBOSOMAL PROTEIN S16"/>
    <property type="match status" value="1"/>
</dbReference>
<name>A0A1F7JJ96_9BACT</name>
<gene>
    <name evidence="3" type="primary">rpsP</name>
    <name evidence="4" type="ORF">A3B56_00860</name>
</gene>
<dbReference type="GO" id="GO:0015935">
    <property type="term" value="C:small ribosomal subunit"/>
    <property type="evidence" value="ECO:0007669"/>
    <property type="project" value="TreeGrafter"/>
</dbReference>
<evidence type="ECO:0000256" key="3">
    <source>
        <dbReference type="HAMAP-Rule" id="MF_00385"/>
    </source>
</evidence>
<comment type="similarity">
    <text evidence="3">Belongs to the bacterial ribosomal protein bS16 family.</text>
</comment>
<dbReference type="InterPro" id="IPR000307">
    <property type="entry name" value="Ribosomal_bS16"/>
</dbReference>
<dbReference type="GO" id="GO:0003735">
    <property type="term" value="F:structural constituent of ribosome"/>
    <property type="evidence" value="ECO:0007669"/>
    <property type="project" value="InterPro"/>
</dbReference>
<dbReference type="Gene3D" id="3.30.1320.10">
    <property type="match status" value="1"/>
</dbReference>
<keyword evidence="1 3" id="KW-0689">Ribosomal protein</keyword>
<reference evidence="4 5" key="1">
    <citation type="journal article" date="2016" name="Nat. Commun.">
        <title>Thousands of microbial genomes shed light on interconnected biogeochemical processes in an aquifer system.</title>
        <authorList>
            <person name="Anantharaman K."/>
            <person name="Brown C.T."/>
            <person name="Hug L.A."/>
            <person name="Sharon I."/>
            <person name="Castelle C.J."/>
            <person name="Probst A.J."/>
            <person name="Thomas B.C."/>
            <person name="Singh A."/>
            <person name="Wilkins M.J."/>
            <person name="Karaoz U."/>
            <person name="Brodie E.L."/>
            <person name="Williams K.H."/>
            <person name="Hubbard S.S."/>
            <person name="Banfield J.F."/>
        </authorList>
    </citation>
    <scope>NUCLEOTIDE SEQUENCE [LARGE SCALE GENOMIC DNA]</scope>
</reference>
<dbReference type="PANTHER" id="PTHR12919:SF20">
    <property type="entry name" value="SMALL RIBOSOMAL SUBUNIT PROTEIN BS16M"/>
    <property type="match status" value="1"/>
</dbReference>
<dbReference type="Pfam" id="PF00886">
    <property type="entry name" value="Ribosomal_S16"/>
    <property type="match status" value="1"/>
</dbReference>
<dbReference type="GO" id="GO:0005737">
    <property type="term" value="C:cytoplasm"/>
    <property type="evidence" value="ECO:0007669"/>
    <property type="project" value="UniProtKB-ARBA"/>
</dbReference>
<protein>
    <recommendedName>
        <fullName evidence="3">Small ribosomal subunit protein bS16</fullName>
    </recommendedName>
</protein>
<evidence type="ECO:0000256" key="1">
    <source>
        <dbReference type="ARBA" id="ARBA00022980"/>
    </source>
</evidence>
<dbReference type="Proteomes" id="UP000178486">
    <property type="component" value="Unassembled WGS sequence"/>
</dbReference>
<accession>A0A1F7JJ96</accession>
<dbReference type="GO" id="GO:0006412">
    <property type="term" value="P:translation"/>
    <property type="evidence" value="ECO:0007669"/>
    <property type="project" value="UniProtKB-UniRule"/>
</dbReference>
<sequence length="76" mass="8703">MLTVRLKPRGKNRNITYRVVVMEKRSKYDGYAIDDLGYYNPTVNPVLMSIDQKKLQHWIDHGAQITGAVRKLLSAG</sequence>
<comment type="caution">
    <text evidence="4">The sequence shown here is derived from an EMBL/GenBank/DDBJ whole genome shotgun (WGS) entry which is preliminary data.</text>
</comment>